<evidence type="ECO:0000313" key="3">
    <source>
        <dbReference type="Proteomes" id="UP001530293"/>
    </source>
</evidence>
<dbReference type="InterPro" id="IPR015797">
    <property type="entry name" value="NUDIX_hydrolase-like_dom_sf"/>
</dbReference>
<dbReference type="AlphaFoldDB" id="A0ABD3N025"/>
<dbReference type="Pfam" id="PF00293">
    <property type="entry name" value="NUDIX"/>
    <property type="match status" value="1"/>
</dbReference>
<evidence type="ECO:0000259" key="1">
    <source>
        <dbReference type="PROSITE" id="PS51462"/>
    </source>
</evidence>
<evidence type="ECO:0000313" key="2">
    <source>
        <dbReference type="EMBL" id="KAL3767556.1"/>
    </source>
</evidence>
<dbReference type="EMBL" id="JALLBG020000075">
    <property type="protein sequence ID" value="KAL3767556.1"/>
    <property type="molecule type" value="Genomic_DNA"/>
</dbReference>
<dbReference type="CDD" id="cd04692">
    <property type="entry name" value="NUDIX_Hydrolase"/>
    <property type="match status" value="1"/>
</dbReference>
<protein>
    <recommendedName>
        <fullName evidence="1">Nudix hydrolase domain-containing protein</fullName>
    </recommendedName>
</protein>
<feature type="domain" description="Nudix hydrolase" evidence="1">
    <location>
        <begin position="142"/>
        <end position="305"/>
    </location>
</feature>
<dbReference type="PANTHER" id="PTHR10885">
    <property type="entry name" value="ISOPENTENYL-DIPHOSPHATE DELTA-ISOMERASE"/>
    <property type="match status" value="1"/>
</dbReference>
<gene>
    <name evidence="2" type="ORF">ACHAWU_000219</name>
</gene>
<proteinExistence type="predicted"/>
<keyword evidence="3" id="KW-1185">Reference proteome</keyword>
<comment type="caution">
    <text evidence="2">The sequence shown here is derived from an EMBL/GenBank/DDBJ whole genome shotgun (WGS) entry which is preliminary data.</text>
</comment>
<name>A0ABD3N025_9STRA</name>
<dbReference type="InterPro" id="IPR000086">
    <property type="entry name" value="NUDIX_hydrolase_dom"/>
</dbReference>
<organism evidence="2 3">
    <name type="scientific">Discostella pseudostelligera</name>
    <dbReference type="NCBI Taxonomy" id="259834"/>
    <lineage>
        <taxon>Eukaryota</taxon>
        <taxon>Sar</taxon>
        <taxon>Stramenopiles</taxon>
        <taxon>Ochrophyta</taxon>
        <taxon>Bacillariophyta</taxon>
        <taxon>Coscinodiscophyceae</taxon>
        <taxon>Thalassiosirophycidae</taxon>
        <taxon>Stephanodiscales</taxon>
        <taxon>Stephanodiscaceae</taxon>
        <taxon>Discostella</taxon>
    </lineage>
</organism>
<sequence length="316" mass="35838">MLVRLVYAYSIIASPHHYSKSQVMKSVLQHPHGTAFVAPPLTIQHRKQQLLAAAVQSSRRVSALHLSCNNHSNSMSRSDDNIQNQNYNLAQNPAELFDLYPAPPSSLHHNSIITTDWGGAYFPNPLPTGEVKERGRIHIDGDWHRSIQVWMIERRGTTQNGEEAVTVLLQRRSPYKDTHPNQLDVSCAGHVNAGDDVLQTTMRELREELGGNGAMQQYTIDDIQQSKAFIVTSAIDGETERFGTFICREYQDVFMLEWKGDSPMKTNMFQPLVQEEVSGFVLMDGKVLIERLRRGDTELVPRSKEYIDGLAKMFFR</sequence>
<dbReference type="Gene3D" id="3.90.79.10">
    <property type="entry name" value="Nucleoside Triphosphate Pyrophosphohydrolase"/>
    <property type="match status" value="1"/>
</dbReference>
<accession>A0ABD3N025</accession>
<dbReference type="SUPFAM" id="SSF55811">
    <property type="entry name" value="Nudix"/>
    <property type="match status" value="1"/>
</dbReference>
<reference evidence="2 3" key="1">
    <citation type="submission" date="2024-10" db="EMBL/GenBank/DDBJ databases">
        <title>Updated reference genomes for cyclostephanoid diatoms.</title>
        <authorList>
            <person name="Roberts W.R."/>
            <person name="Alverson A.J."/>
        </authorList>
    </citation>
    <scope>NUCLEOTIDE SEQUENCE [LARGE SCALE GENOMIC DNA]</scope>
    <source>
        <strain evidence="2 3">AJA232-27</strain>
    </source>
</reference>
<dbReference type="PROSITE" id="PS51462">
    <property type="entry name" value="NUDIX"/>
    <property type="match status" value="1"/>
</dbReference>
<dbReference type="Proteomes" id="UP001530293">
    <property type="component" value="Unassembled WGS sequence"/>
</dbReference>
<dbReference type="PANTHER" id="PTHR10885:SF20">
    <property type="entry name" value="NUDIX HYDROLASE DOMAIN-CONTAINING PROTEIN"/>
    <property type="match status" value="1"/>
</dbReference>